<dbReference type="Gene3D" id="3.30.565.10">
    <property type="entry name" value="Histidine kinase-like ATPase, C-terminal domain"/>
    <property type="match status" value="1"/>
</dbReference>
<evidence type="ECO:0000256" key="8">
    <source>
        <dbReference type="ARBA" id="ARBA00022490"/>
    </source>
</evidence>
<proteinExistence type="predicted"/>
<comment type="subcellular location">
    <subcellularLocation>
        <location evidence="4">Cytoplasm</location>
    </subcellularLocation>
    <subcellularLocation>
        <location evidence="3">Membrane</location>
    </subcellularLocation>
</comment>
<evidence type="ECO:0000256" key="18">
    <source>
        <dbReference type="SAM" id="Coils"/>
    </source>
</evidence>
<evidence type="ECO:0000256" key="16">
    <source>
        <dbReference type="ARBA" id="ARBA00024827"/>
    </source>
</evidence>
<keyword evidence="8" id="KW-0963">Cytoplasm</keyword>
<dbReference type="CDD" id="cd16917">
    <property type="entry name" value="HATPase_UhpB-NarQ-NarX-like"/>
    <property type="match status" value="1"/>
</dbReference>
<dbReference type="GeneID" id="99685700"/>
<dbReference type="SUPFAM" id="SSF158472">
    <property type="entry name" value="HAMP domain-like"/>
    <property type="match status" value="1"/>
</dbReference>
<dbReference type="Pfam" id="PF00672">
    <property type="entry name" value="HAMP"/>
    <property type="match status" value="1"/>
</dbReference>
<protein>
    <recommendedName>
        <fullName evidence="6">Oxygen sensor histidine kinase NreB</fullName>
        <ecNumber evidence="5">2.7.13.3</ecNumber>
    </recommendedName>
    <alternativeName>
        <fullName evidence="17">Nitrogen regulation protein B</fullName>
    </alternativeName>
</protein>
<evidence type="ECO:0000313" key="23">
    <source>
        <dbReference type="Proteomes" id="UP000295106"/>
    </source>
</evidence>
<comment type="catalytic activity">
    <reaction evidence="1">
        <text>ATP + protein L-histidine = ADP + protein N-phospho-L-histidine.</text>
        <dbReference type="EC" id="2.7.13.3"/>
    </reaction>
</comment>
<evidence type="ECO:0000256" key="6">
    <source>
        <dbReference type="ARBA" id="ARBA00017322"/>
    </source>
</evidence>
<dbReference type="PANTHER" id="PTHR24421">
    <property type="entry name" value="NITRATE/NITRITE SENSOR PROTEIN NARX-RELATED"/>
    <property type="match status" value="1"/>
</dbReference>
<dbReference type="Gene3D" id="1.20.5.1930">
    <property type="match status" value="1"/>
</dbReference>
<keyword evidence="18" id="KW-0175">Coiled coil</keyword>
<dbReference type="Pfam" id="PF02518">
    <property type="entry name" value="HATPase_c"/>
    <property type="match status" value="1"/>
</dbReference>
<dbReference type="OrthoDB" id="9797605at2"/>
<evidence type="ECO:0000256" key="3">
    <source>
        <dbReference type="ARBA" id="ARBA00004370"/>
    </source>
</evidence>
<feature type="domain" description="HAMP" evidence="21">
    <location>
        <begin position="186"/>
        <end position="238"/>
    </location>
</feature>
<keyword evidence="13" id="KW-0408">Iron</keyword>
<evidence type="ECO:0000256" key="12">
    <source>
        <dbReference type="ARBA" id="ARBA00022777"/>
    </source>
</evidence>
<dbReference type="InterPro" id="IPR004358">
    <property type="entry name" value="Sig_transdc_His_kin-like_C"/>
</dbReference>
<feature type="transmembrane region" description="Helical" evidence="19">
    <location>
        <begin position="12"/>
        <end position="38"/>
    </location>
</feature>
<keyword evidence="19" id="KW-0472">Membrane</keyword>
<comment type="cofactor">
    <cofactor evidence="2">
        <name>[4Fe-4S] cluster</name>
        <dbReference type="ChEBI" id="CHEBI:49883"/>
    </cofactor>
</comment>
<evidence type="ECO:0000256" key="13">
    <source>
        <dbReference type="ARBA" id="ARBA00023004"/>
    </source>
</evidence>
<evidence type="ECO:0000256" key="1">
    <source>
        <dbReference type="ARBA" id="ARBA00000085"/>
    </source>
</evidence>
<dbReference type="PROSITE" id="PS50109">
    <property type="entry name" value="HIS_KIN"/>
    <property type="match status" value="1"/>
</dbReference>
<dbReference type="InterPro" id="IPR003660">
    <property type="entry name" value="HAMP_dom"/>
</dbReference>
<comment type="function">
    <text evidence="16">Member of the two-component regulatory system NreB/NreC involved in the control of dissimilatory nitrate/nitrite reduction in response to oxygen. NreB functions as a direct oxygen sensor histidine kinase which is autophosphorylated, in the absence of oxygen, probably at the conserved histidine residue, and transfers its phosphate group probably to a conserved aspartate residue of NreC. NreB/NreC activates the expression of the nitrate (narGHJI) and nitrite (nir) reductase operons, as well as the putative nitrate transporter gene narT.</text>
</comment>
<keyword evidence="15" id="KW-0411">Iron-sulfur</keyword>
<evidence type="ECO:0000256" key="2">
    <source>
        <dbReference type="ARBA" id="ARBA00001966"/>
    </source>
</evidence>
<reference evidence="22 23" key="1">
    <citation type="submission" date="2019-03" db="EMBL/GenBank/DDBJ databases">
        <title>Genomic Encyclopedia of Type Strains, Phase IV (KMG-IV): sequencing the most valuable type-strain genomes for metagenomic binning, comparative biology and taxonomic classification.</title>
        <authorList>
            <person name="Goeker M."/>
        </authorList>
    </citation>
    <scope>NUCLEOTIDE SEQUENCE [LARGE SCALE GENOMIC DNA]</scope>
    <source>
        <strain evidence="22 23">DSM 1709</strain>
    </source>
</reference>
<feature type="transmembrane region" description="Helical" evidence="19">
    <location>
        <begin position="163"/>
        <end position="185"/>
    </location>
</feature>
<evidence type="ECO:0000256" key="11">
    <source>
        <dbReference type="ARBA" id="ARBA00022723"/>
    </source>
</evidence>
<dbReference type="RefSeq" id="WP_132645986.1">
    <property type="nucleotide sequence ID" value="NZ_CP181386.1"/>
</dbReference>
<dbReference type="InterPro" id="IPR003594">
    <property type="entry name" value="HATPase_dom"/>
</dbReference>
<evidence type="ECO:0000256" key="10">
    <source>
        <dbReference type="ARBA" id="ARBA00022679"/>
    </source>
</evidence>
<evidence type="ECO:0000256" key="5">
    <source>
        <dbReference type="ARBA" id="ARBA00012438"/>
    </source>
</evidence>
<dbReference type="SMART" id="SM00304">
    <property type="entry name" value="HAMP"/>
    <property type="match status" value="1"/>
</dbReference>
<dbReference type="Pfam" id="PF07730">
    <property type="entry name" value="HisKA_3"/>
    <property type="match status" value="1"/>
</dbReference>
<evidence type="ECO:0000256" key="7">
    <source>
        <dbReference type="ARBA" id="ARBA00022485"/>
    </source>
</evidence>
<dbReference type="GO" id="GO:0051539">
    <property type="term" value="F:4 iron, 4 sulfur cluster binding"/>
    <property type="evidence" value="ECO:0007669"/>
    <property type="project" value="UniProtKB-KW"/>
</dbReference>
<evidence type="ECO:0000256" key="14">
    <source>
        <dbReference type="ARBA" id="ARBA00023012"/>
    </source>
</evidence>
<dbReference type="InterPro" id="IPR036890">
    <property type="entry name" value="HATPase_C_sf"/>
</dbReference>
<keyword evidence="9" id="KW-0597">Phosphoprotein</keyword>
<keyword evidence="14" id="KW-0902">Two-component regulatory system</keyword>
<dbReference type="GO" id="GO:0000155">
    <property type="term" value="F:phosphorelay sensor kinase activity"/>
    <property type="evidence" value="ECO:0007669"/>
    <property type="project" value="InterPro"/>
</dbReference>
<dbReference type="PROSITE" id="PS50885">
    <property type="entry name" value="HAMP"/>
    <property type="match status" value="1"/>
</dbReference>
<evidence type="ECO:0000313" key="22">
    <source>
        <dbReference type="EMBL" id="TCP03431.1"/>
    </source>
</evidence>
<evidence type="ECO:0000256" key="19">
    <source>
        <dbReference type="SAM" id="Phobius"/>
    </source>
</evidence>
<keyword evidence="7" id="KW-0004">4Fe-4S</keyword>
<feature type="domain" description="Histidine kinase" evidence="20">
    <location>
        <begin position="286"/>
        <end position="481"/>
    </location>
</feature>
<evidence type="ECO:0000256" key="4">
    <source>
        <dbReference type="ARBA" id="ARBA00004496"/>
    </source>
</evidence>
<dbReference type="AlphaFoldDB" id="A0A4R2MAZ4"/>
<keyword evidence="11" id="KW-0479">Metal-binding</keyword>
<dbReference type="GO" id="GO:0016020">
    <property type="term" value="C:membrane"/>
    <property type="evidence" value="ECO:0007669"/>
    <property type="project" value="UniProtKB-SubCell"/>
</dbReference>
<evidence type="ECO:0000259" key="21">
    <source>
        <dbReference type="PROSITE" id="PS50885"/>
    </source>
</evidence>
<evidence type="ECO:0000256" key="15">
    <source>
        <dbReference type="ARBA" id="ARBA00023014"/>
    </source>
</evidence>
<keyword evidence="10" id="KW-0808">Transferase</keyword>
<gene>
    <name evidence="22" type="ORF">EV684_104152</name>
</gene>
<dbReference type="GO" id="GO:0005737">
    <property type="term" value="C:cytoplasm"/>
    <property type="evidence" value="ECO:0007669"/>
    <property type="project" value="UniProtKB-SubCell"/>
</dbReference>
<dbReference type="Proteomes" id="UP000295106">
    <property type="component" value="Unassembled WGS sequence"/>
</dbReference>
<dbReference type="Gene3D" id="6.10.340.10">
    <property type="match status" value="1"/>
</dbReference>
<dbReference type="InterPro" id="IPR011712">
    <property type="entry name" value="Sig_transdc_His_kin_sub3_dim/P"/>
</dbReference>
<dbReference type="SUPFAM" id="SSF55874">
    <property type="entry name" value="ATPase domain of HSP90 chaperone/DNA topoisomerase II/histidine kinase"/>
    <property type="match status" value="1"/>
</dbReference>
<organism evidence="22 23">
    <name type="scientific">Rubrivivax gelatinosus</name>
    <name type="common">Rhodocyclus gelatinosus</name>
    <name type="synonym">Rhodopseudomonas gelatinosa</name>
    <dbReference type="NCBI Taxonomy" id="28068"/>
    <lineage>
        <taxon>Bacteria</taxon>
        <taxon>Pseudomonadati</taxon>
        <taxon>Pseudomonadota</taxon>
        <taxon>Betaproteobacteria</taxon>
        <taxon>Burkholderiales</taxon>
        <taxon>Sphaerotilaceae</taxon>
        <taxon>Rubrivivax</taxon>
    </lineage>
</organism>
<feature type="coiled-coil region" evidence="18">
    <location>
        <begin position="237"/>
        <end position="271"/>
    </location>
</feature>
<dbReference type="SMART" id="SM00387">
    <property type="entry name" value="HATPase_c"/>
    <property type="match status" value="1"/>
</dbReference>
<dbReference type="GO" id="GO:0046872">
    <property type="term" value="F:metal ion binding"/>
    <property type="evidence" value="ECO:0007669"/>
    <property type="project" value="UniProtKB-KW"/>
</dbReference>
<evidence type="ECO:0000259" key="20">
    <source>
        <dbReference type="PROSITE" id="PS50109"/>
    </source>
</evidence>
<dbReference type="InterPro" id="IPR050482">
    <property type="entry name" value="Sensor_HK_TwoCompSys"/>
</dbReference>
<dbReference type="GO" id="GO:0046983">
    <property type="term" value="F:protein dimerization activity"/>
    <property type="evidence" value="ECO:0007669"/>
    <property type="project" value="InterPro"/>
</dbReference>
<accession>A0A4R2MAZ4</accession>
<dbReference type="EC" id="2.7.13.3" evidence="5"/>
<dbReference type="PRINTS" id="PR00344">
    <property type="entry name" value="BCTRLSENSOR"/>
</dbReference>
<dbReference type="CDD" id="cd06225">
    <property type="entry name" value="HAMP"/>
    <property type="match status" value="1"/>
</dbReference>
<sequence length="486" mass="52270">MKILLLPSSWSLGARLLTLALVPACAMALVVSVVLYVVTSTEVSEALEERGRFLSVTLAEAVQYGVVSGNTSAVEATLHGVAEADPVVAAARVLDADRRPVVEVRSRAGQAAEWRFEAPISLKPLDVDLYDTAPGARGTAHWLGWVQVDLSPQPLLAGSRRRLLLGVALVLVAAALGAAAGLLMARRLRRPLENAMGALRSIRDGDYAVTLAPRVSGELGELQDSIATMARAVKLSRQYLEEQVRERTRELQQAVERLTAADAEKRRLIARGNRLVEEERRRIAVEIHDELNAALVSIRLIASSLADDTRGQGMHTAADAAERIARLTDDLYGRARAMVKQLRPEVLDALGLAGAVEEMVRQYDEIHPRCGFRLKVDRDIGPLSYDQAIGVYRLIQEALTNVVKHAEATQCSVTLARTQQGAGLRVVIEDNGVGMPAAVAANSGLGLVGMRERVAAYSGELTIERVPGGGTRVEAVLPIASADDHA</sequence>
<keyword evidence="19" id="KW-1133">Transmembrane helix</keyword>
<name>A0A4R2MAZ4_RUBGE</name>
<keyword evidence="19" id="KW-0812">Transmembrane</keyword>
<dbReference type="PANTHER" id="PTHR24421:SF58">
    <property type="entry name" value="SIGNAL TRANSDUCTION HISTIDINE-PROTEIN KINASE_PHOSPHATASE UHPB"/>
    <property type="match status" value="1"/>
</dbReference>
<dbReference type="EMBL" id="SLXD01000004">
    <property type="protein sequence ID" value="TCP03431.1"/>
    <property type="molecule type" value="Genomic_DNA"/>
</dbReference>
<evidence type="ECO:0000256" key="9">
    <source>
        <dbReference type="ARBA" id="ARBA00022553"/>
    </source>
</evidence>
<evidence type="ECO:0000256" key="17">
    <source>
        <dbReference type="ARBA" id="ARBA00030800"/>
    </source>
</evidence>
<dbReference type="InterPro" id="IPR005467">
    <property type="entry name" value="His_kinase_dom"/>
</dbReference>
<keyword evidence="12 22" id="KW-0418">Kinase</keyword>
<comment type="caution">
    <text evidence="22">The sequence shown here is derived from an EMBL/GenBank/DDBJ whole genome shotgun (WGS) entry which is preliminary data.</text>
</comment>